<reference evidence="8 9" key="1">
    <citation type="submission" date="2014-11" db="EMBL/GenBank/DDBJ databases">
        <title>Comparative genomic analysis of Cryptosporidium hominis reveals occurrence of genetic recombination in virulent subtypes.</title>
        <authorList>
            <person name="Guo Y."/>
            <person name="Tang K."/>
            <person name="Frace M."/>
            <person name="Li N."/>
            <person name="Roellig D.M."/>
            <person name="Sammons S."/>
            <person name="Knipe K."/>
            <person name="Rowe L."/>
            <person name="Feng Y."/>
            <person name="Xiao L."/>
        </authorList>
    </citation>
    <scope>NUCLEOTIDE SEQUENCE [LARGE SCALE GENOMIC DNA]</scope>
    <source>
        <strain evidence="8">30976</strain>
    </source>
</reference>
<dbReference type="PANTHER" id="PTHR11960:SF8">
    <property type="entry name" value="EUKARYOTIC TRANSLATION INITIATION FACTOR 4E1-RELATED"/>
    <property type="match status" value="1"/>
</dbReference>
<evidence type="ECO:0000256" key="1">
    <source>
        <dbReference type="ARBA" id="ARBA00009860"/>
    </source>
</evidence>
<dbReference type="InterPro" id="IPR023398">
    <property type="entry name" value="TIF_eIF4e-like"/>
</dbReference>
<evidence type="ECO:0000256" key="2">
    <source>
        <dbReference type="ARBA" id="ARBA00022540"/>
    </source>
</evidence>
<dbReference type="Proteomes" id="UP000199752">
    <property type="component" value="Chromosome 6"/>
</dbReference>
<dbReference type="VEuPathDB" id="CryptoDB:GY17_00000101"/>
<protein>
    <submittedName>
        <fullName evidence="8">Translation initiation factor if-4E</fullName>
    </submittedName>
</protein>
<evidence type="ECO:0000313" key="9">
    <source>
        <dbReference type="Proteomes" id="UP001429100"/>
    </source>
</evidence>
<keyword evidence="3" id="KW-0810">Translation regulation</keyword>
<keyword evidence="9" id="KW-1185">Reference proteome</keyword>
<dbReference type="GO" id="GO:0000340">
    <property type="term" value="F:RNA 7-methylguanosine cap binding"/>
    <property type="evidence" value="ECO:0007669"/>
    <property type="project" value="TreeGrafter"/>
</dbReference>
<dbReference type="PANTHER" id="PTHR11960">
    <property type="entry name" value="EUKARYOTIC TRANSLATION INITIATION FACTOR 4E RELATED"/>
    <property type="match status" value="1"/>
</dbReference>
<sequence length="240" mass="27056">MTEKEVVSKYLSFNESIEPNLTLPTACSEVDLPEDLISRPLPLSHEWIVWEQLNVETRKDLDYSNATKPVARFSSVQQFWWLWHNIPQPSELLKGKRMIRESSDGSKSVVDAVILFKEGIQPMWEDPMNATGGHIHFRAWQSSVVPGELDTMWNNLVLAVIGGSLENSSIVNGIRLVDKLGGNKGNIRVEIWFSDFSNQSAHQALLKEIETLMSSLLDGTSCEPPHFEVKSHSKSKPDTN</sequence>
<dbReference type="Gene3D" id="3.30.760.10">
    <property type="entry name" value="RNA Cap, Translation Initiation Factor Eif4e"/>
    <property type="match status" value="1"/>
</dbReference>
<evidence type="ECO:0000256" key="5">
    <source>
        <dbReference type="ARBA" id="ARBA00022917"/>
    </source>
</evidence>
<name>A0A0S4TGC7_CRYHO</name>
<dbReference type="VEuPathDB" id="CryptoDB:CHUDEA6_1020"/>
<evidence type="ECO:0000313" key="8">
    <source>
        <dbReference type="EMBL" id="PPS97861.1"/>
    </source>
</evidence>
<dbReference type="SUPFAM" id="SSF55418">
    <property type="entry name" value="eIF4e-like"/>
    <property type="match status" value="1"/>
</dbReference>
<dbReference type="GO" id="GO:0006417">
    <property type="term" value="P:regulation of translation"/>
    <property type="evidence" value="ECO:0007669"/>
    <property type="project" value="UniProtKB-KW"/>
</dbReference>
<gene>
    <name evidence="7" type="ORF">CHUDEA6_1020</name>
    <name evidence="8" type="ORF">GY17_00000101</name>
</gene>
<organism evidence="7">
    <name type="scientific">Cryptosporidium hominis</name>
    <dbReference type="NCBI Taxonomy" id="237895"/>
    <lineage>
        <taxon>Eukaryota</taxon>
        <taxon>Sar</taxon>
        <taxon>Alveolata</taxon>
        <taxon>Apicomplexa</taxon>
        <taxon>Conoidasida</taxon>
        <taxon>Coccidia</taxon>
        <taxon>Eucoccidiorida</taxon>
        <taxon>Eimeriorina</taxon>
        <taxon>Cryptosporidiidae</taxon>
        <taxon>Cryptosporidium</taxon>
    </lineage>
</organism>
<proteinExistence type="inferred from homology"/>
<dbReference type="AlphaFoldDB" id="A0A0S4TGC7"/>
<dbReference type="Pfam" id="PF01652">
    <property type="entry name" value="IF4E"/>
    <property type="match status" value="1"/>
</dbReference>
<dbReference type="GO" id="GO:0016281">
    <property type="term" value="C:eukaryotic translation initiation factor 4F complex"/>
    <property type="evidence" value="ECO:0007669"/>
    <property type="project" value="TreeGrafter"/>
</dbReference>
<dbReference type="EMBL" id="LN877952">
    <property type="protein sequence ID" value="CUV06528.1"/>
    <property type="molecule type" value="Genomic_DNA"/>
</dbReference>
<evidence type="ECO:0000256" key="3">
    <source>
        <dbReference type="ARBA" id="ARBA00022845"/>
    </source>
</evidence>
<dbReference type="VEuPathDB" id="CryptoDB:Chro.60132"/>
<keyword evidence="4 6" id="KW-0694">RNA-binding</keyword>
<dbReference type="InterPro" id="IPR001040">
    <property type="entry name" value="TIF_eIF_4E"/>
</dbReference>
<evidence type="ECO:0000256" key="6">
    <source>
        <dbReference type="RuleBase" id="RU004374"/>
    </source>
</evidence>
<reference evidence="8 9" key="3">
    <citation type="submission" date="2017-10" db="EMBL/GenBank/DDBJ databases">
        <title>Consistent, comparative and evidence-based genome annotation and re-annotation for the closely-related species, Cryptosporidium parvum, C. hominis and C. tyzzeri.</title>
        <authorList>
            <person name="Baptista R.P."/>
            <person name="Li Y."/>
            <person name="Sateriale A."/>
            <person name="Striepen B."/>
            <person name="Kissinger J.C."/>
        </authorList>
    </citation>
    <scope>NUCLEOTIDE SEQUENCE [LARGE SCALE GENOMIC DNA]</scope>
    <source>
        <strain evidence="8">30976</strain>
    </source>
</reference>
<reference evidence="7" key="2">
    <citation type="submission" date="2015-08" db="EMBL/GenBank/DDBJ databases">
        <authorList>
            <person name="Babu N.S."/>
            <person name="Beckwith C.J."/>
            <person name="Beseler K.G."/>
            <person name="Brison A."/>
            <person name="Carone J.V."/>
            <person name="Caskin T.P."/>
            <person name="Diamond M."/>
            <person name="Durham M.E."/>
            <person name="Foxe J.M."/>
            <person name="Go M."/>
            <person name="Henderson B.A."/>
            <person name="Jones I.B."/>
            <person name="McGettigan J.A."/>
            <person name="Micheletti S.J."/>
            <person name="Nasrallah M.E."/>
            <person name="Ortiz D."/>
            <person name="Piller C.R."/>
            <person name="Privatt S.R."/>
            <person name="Schneider S.L."/>
            <person name="Sharp S."/>
            <person name="Smith T.C."/>
            <person name="Stanton J.D."/>
            <person name="Ullery H.E."/>
            <person name="Wilson R.J."/>
            <person name="Serrano M.G."/>
            <person name="Buck G."/>
            <person name="Lee V."/>
            <person name="Wang Y."/>
            <person name="Carvalho R."/>
            <person name="Voegtly L."/>
            <person name="Shi R."/>
            <person name="Duckworth R."/>
            <person name="Johnson A."/>
            <person name="Loviza R."/>
            <person name="Walstead R."/>
            <person name="Shah Z."/>
            <person name="Kiflezghi M."/>
            <person name="Wade K."/>
            <person name="Ball S.L."/>
            <person name="Bradley K.W."/>
            <person name="Asai D.J."/>
            <person name="Bowman C.A."/>
            <person name="Russell D.A."/>
            <person name="Pope W.H."/>
            <person name="Jacobs-Sera D."/>
            <person name="Hendrix R.W."/>
            <person name="Hatfull G.F."/>
        </authorList>
    </citation>
    <scope>NUCLEOTIDE SEQUENCE [LARGE SCALE GENOMIC DNA]</scope>
</reference>
<keyword evidence="5 6" id="KW-0648">Protein biosynthesis</keyword>
<dbReference type="GO" id="GO:0003743">
    <property type="term" value="F:translation initiation factor activity"/>
    <property type="evidence" value="ECO:0007669"/>
    <property type="project" value="UniProtKB-KW"/>
</dbReference>
<dbReference type="VEuPathDB" id="CryptoDB:ChTU502y2012_406g0245"/>
<accession>A0A0S4TGC7</accession>
<evidence type="ECO:0000256" key="4">
    <source>
        <dbReference type="ARBA" id="ARBA00022884"/>
    </source>
</evidence>
<keyword evidence="2 6" id="KW-0396">Initiation factor</keyword>
<evidence type="ECO:0000313" key="7">
    <source>
        <dbReference type="EMBL" id="CUV06528.1"/>
    </source>
</evidence>
<comment type="similarity">
    <text evidence="1 6">Belongs to the eukaryotic initiation factor 4E family.</text>
</comment>
<dbReference type="Proteomes" id="UP001429100">
    <property type="component" value="Unassembled WGS sequence"/>
</dbReference>
<dbReference type="EMBL" id="JTAI01000007">
    <property type="protein sequence ID" value="PPS97861.1"/>
    <property type="molecule type" value="Genomic_DNA"/>
</dbReference>